<dbReference type="SUPFAM" id="SSF109854">
    <property type="entry name" value="DinB/YfiT-like putative metalloenzymes"/>
    <property type="match status" value="1"/>
</dbReference>
<dbReference type="InterPro" id="IPR034660">
    <property type="entry name" value="DinB/YfiT-like"/>
</dbReference>
<proteinExistence type="predicted"/>
<comment type="caution">
    <text evidence="2">The sequence shown here is derived from an EMBL/GenBank/DDBJ whole genome shotgun (WGS) entry which is preliminary data.</text>
</comment>
<dbReference type="Proteomes" id="UP000463051">
    <property type="component" value="Unassembled WGS sequence"/>
</dbReference>
<sequence length="164" mass="18395">MHNKISEVLLQNWDYSMDVEDWSPPLSDALAGVDHLQASWKPQGGAANSIWETVNHLTYYKERLLKKLKGLPQLPDVDSNDDTFIVTVTGEEEWEKAVAALKTVHASLREVIEALEEGAYDWGGSGHAPGEEVMSLILHDAYHTGQIVLIRKLQGSWPSRRSFD</sequence>
<keyword evidence="3" id="KW-1185">Reference proteome</keyword>
<gene>
    <name evidence="2" type="ORF">GJB61_01890</name>
</gene>
<evidence type="ECO:0000313" key="3">
    <source>
        <dbReference type="Proteomes" id="UP000463051"/>
    </source>
</evidence>
<dbReference type="RefSeq" id="WP_154116578.1">
    <property type="nucleotide sequence ID" value="NZ_WJXB01000001.1"/>
</dbReference>
<dbReference type="Pfam" id="PF12867">
    <property type="entry name" value="DinB_2"/>
    <property type="match status" value="1"/>
</dbReference>
<organism evidence="2 3">
    <name type="scientific">Paenibacillus monticola</name>
    <dbReference type="NCBI Taxonomy" id="2666075"/>
    <lineage>
        <taxon>Bacteria</taxon>
        <taxon>Bacillati</taxon>
        <taxon>Bacillota</taxon>
        <taxon>Bacilli</taxon>
        <taxon>Bacillales</taxon>
        <taxon>Paenibacillaceae</taxon>
        <taxon>Paenibacillus</taxon>
    </lineage>
</organism>
<protein>
    <submittedName>
        <fullName evidence="2">DinB family protein</fullName>
    </submittedName>
</protein>
<feature type="domain" description="DinB-like" evidence="1">
    <location>
        <begin position="28"/>
        <end position="147"/>
    </location>
</feature>
<accession>A0A7X2H1D5</accession>
<evidence type="ECO:0000313" key="2">
    <source>
        <dbReference type="EMBL" id="MRN51755.1"/>
    </source>
</evidence>
<name>A0A7X2H1D5_9BACL</name>
<dbReference type="Gene3D" id="1.20.120.450">
    <property type="entry name" value="dinb family like domain"/>
    <property type="match status" value="1"/>
</dbReference>
<dbReference type="AlphaFoldDB" id="A0A7X2H1D5"/>
<dbReference type="InterPro" id="IPR024775">
    <property type="entry name" value="DinB-like"/>
</dbReference>
<evidence type="ECO:0000259" key="1">
    <source>
        <dbReference type="Pfam" id="PF12867"/>
    </source>
</evidence>
<reference evidence="2 3" key="1">
    <citation type="submission" date="2019-11" db="EMBL/GenBank/DDBJ databases">
        <title>Paenibacillus monticola sp. nov., a novel PGPR strain isolated from mountain sample in China.</title>
        <authorList>
            <person name="Zhao Q."/>
            <person name="Li H.-P."/>
            <person name="Zhang J.-L."/>
        </authorList>
    </citation>
    <scope>NUCLEOTIDE SEQUENCE [LARGE SCALE GENOMIC DNA]</scope>
    <source>
        <strain evidence="2 3">LC-T2</strain>
    </source>
</reference>
<dbReference type="EMBL" id="WJXB01000001">
    <property type="protein sequence ID" value="MRN51755.1"/>
    <property type="molecule type" value="Genomic_DNA"/>
</dbReference>